<dbReference type="PANTHER" id="PTHR43362:SF1">
    <property type="entry name" value="MANNITOL DEHYDROGENASE 2-RELATED"/>
    <property type="match status" value="1"/>
</dbReference>
<evidence type="ECO:0000256" key="1">
    <source>
        <dbReference type="ARBA" id="ARBA00023002"/>
    </source>
</evidence>
<feature type="domain" description="Mannitol dehydrogenase N-terminal" evidence="3">
    <location>
        <begin position="25"/>
        <end position="280"/>
    </location>
</feature>
<organism evidence="5 6">
    <name type="scientific">Tersicoccus solisilvae</name>
    <dbReference type="NCBI Taxonomy" id="1882339"/>
    <lineage>
        <taxon>Bacteria</taxon>
        <taxon>Bacillati</taxon>
        <taxon>Actinomycetota</taxon>
        <taxon>Actinomycetes</taxon>
        <taxon>Micrococcales</taxon>
        <taxon>Micrococcaceae</taxon>
        <taxon>Tersicoccus</taxon>
    </lineage>
</organism>
<name>A0ABQ1P564_9MICC</name>
<proteinExistence type="predicted"/>
<dbReference type="InterPro" id="IPR013118">
    <property type="entry name" value="Mannitol_DH_C"/>
</dbReference>
<feature type="domain" description="Mannitol dehydrogenase C-terminal" evidence="4">
    <location>
        <begin position="289"/>
        <end position="465"/>
    </location>
</feature>
<dbReference type="InterPro" id="IPR013131">
    <property type="entry name" value="Mannitol_DH_N"/>
</dbReference>
<dbReference type="InterPro" id="IPR036291">
    <property type="entry name" value="NAD(P)-bd_dom_sf"/>
</dbReference>
<evidence type="ECO:0000313" key="6">
    <source>
        <dbReference type="Proteomes" id="UP000597761"/>
    </source>
</evidence>
<dbReference type="Gene3D" id="3.40.50.720">
    <property type="entry name" value="NAD(P)-binding Rossmann-like Domain"/>
    <property type="match status" value="1"/>
</dbReference>
<reference evidence="6" key="1">
    <citation type="journal article" date="2019" name="Int. J. Syst. Evol. Microbiol.">
        <title>The Global Catalogue of Microorganisms (GCM) 10K type strain sequencing project: providing services to taxonomists for standard genome sequencing and annotation.</title>
        <authorList>
            <consortium name="The Broad Institute Genomics Platform"/>
            <consortium name="The Broad Institute Genome Sequencing Center for Infectious Disease"/>
            <person name="Wu L."/>
            <person name="Ma J."/>
        </authorList>
    </citation>
    <scope>NUCLEOTIDE SEQUENCE [LARGE SCALE GENOMIC DNA]</scope>
    <source>
        <strain evidence="6">CGMCC 1.15480</strain>
    </source>
</reference>
<evidence type="ECO:0000259" key="4">
    <source>
        <dbReference type="Pfam" id="PF08125"/>
    </source>
</evidence>
<dbReference type="Gene3D" id="1.10.1040.10">
    <property type="entry name" value="N-(1-d-carboxylethyl)-l-norvaline Dehydrogenase, domain 2"/>
    <property type="match status" value="1"/>
</dbReference>
<comment type="catalytic activity">
    <reaction evidence="2">
        <text>D-mannitol 1-phosphate + NAD(+) = beta-D-fructose 6-phosphate + NADH + H(+)</text>
        <dbReference type="Rhea" id="RHEA:19661"/>
        <dbReference type="ChEBI" id="CHEBI:15378"/>
        <dbReference type="ChEBI" id="CHEBI:57540"/>
        <dbReference type="ChEBI" id="CHEBI:57634"/>
        <dbReference type="ChEBI" id="CHEBI:57945"/>
        <dbReference type="ChEBI" id="CHEBI:61381"/>
        <dbReference type="EC" id="1.1.1.17"/>
    </reaction>
</comment>
<dbReference type="Pfam" id="PF08125">
    <property type="entry name" value="Mannitol_dh_C"/>
    <property type="match status" value="1"/>
</dbReference>
<evidence type="ECO:0000256" key="2">
    <source>
        <dbReference type="ARBA" id="ARBA00048615"/>
    </source>
</evidence>
<dbReference type="InterPro" id="IPR008927">
    <property type="entry name" value="6-PGluconate_DH-like_C_sf"/>
</dbReference>
<dbReference type="Proteomes" id="UP000597761">
    <property type="component" value="Unassembled WGS sequence"/>
</dbReference>
<dbReference type="EMBL" id="BMJI01000008">
    <property type="protein sequence ID" value="GGC90794.1"/>
    <property type="molecule type" value="Genomic_DNA"/>
</dbReference>
<gene>
    <name evidence="5" type="primary">uxuB</name>
    <name evidence="5" type="ORF">GCM10011512_17310</name>
</gene>
<dbReference type="PANTHER" id="PTHR43362">
    <property type="entry name" value="MANNITOL DEHYDROGENASE DSF1-RELATED"/>
    <property type="match status" value="1"/>
</dbReference>
<dbReference type="SUPFAM" id="SSF48179">
    <property type="entry name" value="6-phosphogluconate dehydrogenase C-terminal domain-like"/>
    <property type="match status" value="1"/>
</dbReference>
<dbReference type="PRINTS" id="PR00084">
    <property type="entry name" value="MTLDHDRGNASE"/>
</dbReference>
<comment type="caution">
    <text evidence="5">The sequence shown here is derived from an EMBL/GenBank/DDBJ whole genome shotgun (WGS) entry which is preliminary data.</text>
</comment>
<protein>
    <submittedName>
        <fullName evidence="5">Mannitol dehydrogenase</fullName>
    </submittedName>
</protein>
<evidence type="ECO:0000313" key="5">
    <source>
        <dbReference type="EMBL" id="GGC90794.1"/>
    </source>
</evidence>
<dbReference type="SUPFAM" id="SSF51735">
    <property type="entry name" value="NAD(P)-binding Rossmann-fold domains"/>
    <property type="match status" value="1"/>
</dbReference>
<sequence>MSAADARPRPLTAATAGVGPRPPVRLVHLGLGAFHRAHQAWYTEQAADEWGIAAFTGRSPEAAEQLTSQDGLYTLVERAADGDRHQLITALVEAHDGADLRTLTGLLASPDVAVVTLTITEAGYRLARAGDDPLLNAEDPVVAADVAALRAGVARPEEIDGSRVLTAAGRLVAVLAARRAAGGGPLAVVSCDNLPANDAAARAALLGTARRVDEDLADWIERTVAFVGTSIDRITPRTTDADREAVAAATGFADVSPVITEPFSSWILAGDFPAGRPAWERAGAVFVEDLEPFERRKLWLLNGAHTLMAYAGPLRGHATVAQALADPTVAGWVEEFWDAAARHLTTPGLDVPAYRQALRDRFANPRIAHHLAQIGNDGSLKLAARALPVYRAERDAGRDGTAALRPVAAWMDRMTAQLADGTPITDPAADRITAAAGTGGEDTAALLAVVDATLARDADAVAAVAALRGTLTA</sequence>
<accession>A0ABQ1P564</accession>
<dbReference type="RefSeq" id="WP_188667936.1">
    <property type="nucleotide sequence ID" value="NZ_BMJI01000008.1"/>
</dbReference>
<dbReference type="InterPro" id="IPR013328">
    <property type="entry name" value="6PGD_dom2"/>
</dbReference>
<dbReference type="Pfam" id="PF01232">
    <property type="entry name" value="Mannitol_dh"/>
    <property type="match status" value="1"/>
</dbReference>
<evidence type="ECO:0000259" key="3">
    <source>
        <dbReference type="Pfam" id="PF01232"/>
    </source>
</evidence>
<keyword evidence="1" id="KW-0560">Oxidoreductase</keyword>
<dbReference type="InterPro" id="IPR050988">
    <property type="entry name" value="Mannitol_DH/Oxidoreductase"/>
</dbReference>
<keyword evidence="6" id="KW-1185">Reference proteome</keyword>
<dbReference type="InterPro" id="IPR000669">
    <property type="entry name" value="Mannitol_DH"/>
</dbReference>